<dbReference type="InterPro" id="IPR000847">
    <property type="entry name" value="LysR_HTH_N"/>
</dbReference>
<evidence type="ECO:0000259" key="5">
    <source>
        <dbReference type="PROSITE" id="PS50931"/>
    </source>
</evidence>
<evidence type="ECO:0000313" key="7">
    <source>
        <dbReference type="Proteomes" id="UP001271769"/>
    </source>
</evidence>
<protein>
    <submittedName>
        <fullName evidence="6">LysR family transcriptional regulator</fullName>
    </submittedName>
</protein>
<accession>A0ABU5E052</accession>
<reference evidence="6 7" key="1">
    <citation type="journal article" date="2013" name="Antonie Van Leeuwenhoek">
        <title>Dongia rigui sp. nov., isolated from freshwater of a large wetland in Korea.</title>
        <authorList>
            <person name="Baik K.S."/>
            <person name="Hwang Y.M."/>
            <person name="Choi J.S."/>
            <person name="Kwon J."/>
            <person name="Seong C.N."/>
        </authorList>
    </citation>
    <scope>NUCLEOTIDE SEQUENCE [LARGE SCALE GENOMIC DNA]</scope>
    <source>
        <strain evidence="6 7">04SU4-P</strain>
    </source>
</reference>
<dbReference type="PANTHER" id="PTHR30346">
    <property type="entry name" value="TRANSCRIPTIONAL DUAL REGULATOR HCAR-RELATED"/>
    <property type="match status" value="1"/>
</dbReference>
<sequence length="301" mass="33203">MPFTLKQLRYFVATAETGSVTLAAQRVNISQPSVSAAIAELESRFGVDLFVRHHAQGLSLTAAGRELLTDAKSLLEHADDVRQGAMGLGQDVAGELHIGCFQTVAPLVLPRLIGTLSTHHPEISVKPHEHHVQGVLDGLRAGEFEFALTYDLGLDDDLEFETLTEVPLHCILAKGHPLAKQKAVAIADLIAYPMVLLGLPHSRDYFLSIIYGLGLQPRVAYETPNFEMVRGLVANSDAFAIMHSRPSSEWSLDGRRLVFLPIKEKLRPTRLGLVRLKKLRPTKRAAAFAELCRQHFARERG</sequence>
<dbReference type="InterPro" id="IPR036390">
    <property type="entry name" value="WH_DNA-bd_sf"/>
</dbReference>
<keyword evidence="2" id="KW-0805">Transcription regulation</keyword>
<organism evidence="6 7">
    <name type="scientific">Dongia rigui</name>
    <dbReference type="NCBI Taxonomy" id="940149"/>
    <lineage>
        <taxon>Bacteria</taxon>
        <taxon>Pseudomonadati</taxon>
        <taxon>Pseudomonadota</taxon>
        <taxon>Alphaproteobacteria</taxon>
        <taxon>Rhodospirillales</taxon>
        <taxon>Dongiaceae</taxon>
        <taxon>Dongia</taxon>
    </lineage>
</organism>
<dbReference type="Proteomes" id="UP001271769">
    <property type="component" value="Unassembled WGS sequence"/>
</dbReference>
<evidence type="ECO:0000256" key="2">
    <source>
        <dbReference type="ARBA" id="ARBA00023015"/>
    </source>
</evidence>
<keyword evidence="7" id="KW-1185">Reference proteome</keyword>
<dbReference type="Pfam" id="PF00126">
    <property type="entry name" value="HTH_1"/>
    <property type="match status" value="1"/>
</dbReference>
<comment type="caution">
    <text evidence="6">The sequence shown here is derived from an EMBL/GenBank/DDBJ whole genome shotgun (WGS) entry which is preliminary data.</text>
</comment>
<dbReference type="Gene3D" id="3.40.190.10">
    <property type="entry name" value="Periplasmic binding protein-like II"/>
    <property type="match status" value="2"/>
</dbReference>
<dbReference type="PRINTS" id="PR00039">
    <property type="entry name" value="HTHLYSR"/>
</dbReference>
<proteinExistence type="inferred from homology"/>
<dbReference type="Gene3D" id="1.10.10.10">
    <property type="entry name" value="Winged helix-like DNA-binding domain superfamily/Winged helix DNA-binding domain"/>
    <property type="match status" value="1"/>
</dbReference>
<feature type="domain" description="HTH lysR-type" evidence="5">
    <location>
        <begin position="3"/>
        <end position="61"/>
    </location>
</feature>
<dbReference type="Pfam" id="PF03466">
    <property type="entry name" value="LysR_substrate"/>
    <property type="match status" value="1"/>
</dbReference>
<comment type="similarity">
    <text evidence="1">Belongs to the LysR transcriptional regulatory family.</text>
</comment>
<dbReference type="SUPFAM" id="SSF46785">
    <property type="entry name" value="Winged helix' DNA-binding domain"/>
    <property type="match status" value="1"/>
</dbReference>
<evidence type="ECO:0000256" key="4">
    <source>
        <dbReference type="ARBA" id="ARBA00023163"/>
    </source>
</evidence>
<evidence type="ECO:0000256" key="1">
    <source>
        <dbReference type="ARBA" id="ARBA00009437"/>
    </source>
</evidence>
<dbReference type="EMBL" id="JAXCLX010000002">
    <property type="protein sequence ID" value="MDY0872967.1"/>
    <property type="molecule type" value="Genomic_DNA"/>
</dbReference>
<name>A0ABU5E052_9PROT</name>
<dbReference type="PANTHER" id="PTHR30346:SF0">
    <property type="entry name" value="HCA OPERON TRANSCRIPTIONAL ACTIVATOR HCAR"/>
    <property type="match status" value="1"/>
</dbReference>
<dbReference type="CDD" id="cd08412">
    <property type="entry name" value="PBP2_PAO1_like"/>
    <property type="match status" value="1"/>
</dbReference>
<dbReference type="RefSeq" id="WP_320501437.1">
    <property type="nucleotide sequence ID" value="NZ_JAXCLX010000002.1"/>
</dbReference>
<keyword evidence="3" id="KW-0238">DNA-binding</keyword>
<dbReference type="SUPFAM" id="SSF53850">
    <property type="entry name" value="Periplasmic binding protein-like II"/>
    <property type="match status" value="1"/>
</dbReference>
<dbReference type="PROSITE" id="PS50931">
    <property type="entry name" value="HTH_LYSR"/>
    <property type="match status" value="1"/>
</dbReference>
<dbReference type="InterPro" id="IPR036388">
    <property type="entry name" value="WH-like_DNA-bd_sf"/>
</dbReference>
<keyword evidence="4" id="KW-0804">Transcription</keyword>
<evidence type="ECO:0000256" key="3">
    <source>
        <dbReference type="ARBA" id="ARBA00023125"/>
    </source>
</evidence>
<dbReference type="InterPro" id="IPR005119">
    <property type="entry name" value="LysR_subst-bd"/>
</dbReference>
<evidence type="ECO:0000313" key="6">
    <source>
        <dbReference type="EMBL" id="MDY0872967.1"/>
    </source>
</evidence>
<gene>
    <name evidence="6" type="ORF">SMD31_13575</name>
</gene>